<evidence type="ECO:0000256" key="5">
    <source>
        <dbReference type="ARBA" id="ARBA00023136"/>
    </source>
</evidence>
<dbReference type="GeneTree" id="ENSGT00940000159860"/>
<feature type="transmembrane region" description="Helical" evidence="7">
    <location>
        <begin position="311"/>
        <end position="334"/>
    </location>
</feature>
<name>A0A3Q2GP96_CYPVA</name>
<evidence type="ECO:0000256" key="7">
    <source>
        <dbReference type="SAM" id="Phobius"/>
    </source>
</evidence>
<comment type="subcellular location">
    <subcellularLocation>
        <location evidence="1">Membrane</location>
        <topology evidence="1">Multi-pass membrane protein</topology>
    </subcellularLocation>
</comment>
<evidence type="ECO:0000256" key="6">
    <source>
        <dbReference type="PIRSR" id="PIRSR604254-1"/>
    </source>
</evidence>
<organism evidence="8 9">
    <name type="scientific">Cyprinodon variegatus</name>
    <name type="common">Sheepshead minnow</name>
    <dbReference type="NCBI Taxonomy" id="28743"/>
    <lineage>
        <taxon>Eukaryota</taxon>
        <taxon>Metazoa</taxon>
        <taxon>Chordata</taxon>
        <taxon>Craniata</taxon>
        <taxon>Vertebrata</taxon>
        <taxon>Euteleostomi</taxon>
        <taxon>Actinopterygii</taxon>
        <taxon>Neopterygii</taxon>
        <taxon>Teleostei</taxon>
        <taxon>Neoteleostei</taxon>
        <taxon>Acanthomorphata</taxon>
        <taxon>Ovalentaria</taxon>
        <taxon>Atherinomorphae</taxon>
        <taxon>Cyprinodontiformes</taxon>
        <taxon>Cyprinodontidae</taxon>
        <taxon>Cyprinodon</taxon>
    </lineage>
</organism>
<evidence type="ECO:0000313" key="8">
    <source>
        <dbReference type="Ensembl" id="ENSCVAP00000030860.1"/>
    </source>
</evidence>
<dbReference type="GO" id="GO:0003707">
    <property type="term" value="F:nuclear steroid receptor activity"/>
    <property type="evidence" value="ECO:0007669"/>
    <property type="project" value="TreeGrafter"/>
</dbReference>
<dbReference type="OMA" id="FHICATI"/>
<feature type="transmembrane region" description="Helical" evidence="7">
    <location>
        <begin position="83"/>
        <end position="102"/>
    </location>
</feature>
<keyword evidence="4 7" id="KW-1133">Transmembrane helix</keyword>
<dbReference type="Ensembl" id="ENSCVAT00000032020.1">
    <property type="protein sequence ID" value="ENSCVAP00000030860.1"/>
    <property type="gene ID" value="ENSCVAG00000019721.1"/>
</dbReference>
<comment type="similarity">
    <text evidence="2">Belongs to the ADIPOR family.</text>
</comment>
<evidence type="ECO:0000256" key="4">
    <source>
        <dbReference type="ARBA" id="ARBA00022989"/>
    </source>
</evidence>
<evidence type="ECO:0008006" key="10">
    <source>
        <dbReference type="Google" id="ProtNLM"/>
    </source>
</evidence>
<reference evidence="8" key="1">
    <citation type="submission" date="2025-08" db="UniProtKB">
        <authorList>
            <consortium name="Ensembl"/>
        </authorList>
    </citation>
    <scope>IDENTIFICATION</scope>
</reference>
<reference evidence="8" key="2">
    <citation type="submission" date="2025-09" db="UniProtKB">
        <authorList>
            <consortium name="Ensembl"/>
        </authorList>
    </citation>
    <scope>IDENTIFICATION</scope>
</reference>
<dbReference type="Pfam" id="PF03006">
    <property type="entry name" value="HlyIII"/>
    <property type="match status" value="1"/>
</dbReference>
<feature type="binding site" evidence="6">
    <location>
        <position position="278"/>
    </location>
    <ligand>
        <name>Zn(2+)</name>
        <dbReference type="ChEBI" id="CHEBI:29105"/>
    </ligand>
</feature>
<keyword evidence="3 7" id="KW-0812">Transmembrane</keyword>
<evidence type="ECO:0000313" key="9">
    <source>
        <dbReference type="Proteomes" id="UP000265020"/>
    </source>
</evidence>
<keyword evidence="9" id="KW-1185">Reference proteome</keyword>
<feature type="transmembrane region" description="Helical" evidence="7">
    <location>
        <begin position="177"/>
        <end position="198"/>
    </location>
</feature>
<feature type="transmembrane region" description="Helical" evidence="7">
    <location>
        <begin position="114"/>
        <end position="132"/>
    </location>
</feature>
<keyword evidence="5 7" id="KW-0472">Membrane</keyword>
<evidence type="ECO:0000256" key="3">
    <source>
        <dbReference type="ARBA" id="ARBA00022692"/>
    </source>
</evidence>
<dbReference type="InterPro" id="IPR004254">
    <property type="entry name" value="AdipoR/HlyIII-related"/>
</dbReference>
<dbReference type="GO" id="GO:0005886">
    <property type="term" value="C:plasma membrane"/>
    <property type="evidence" value="ECO:0007669"/>
    <property type="project" value="TreeGrafter"/>
</dbReference>
<dbReference type="GO" id="GO:0046872">
    <property type="term" value="F:metal ion binding"/>
    <property type="evidence" value="ECO:0007669"/>
    <property type="project" value="UniProtKB-KW"/>
</dbReference>
<dbReference type="Proteomes" id="UP000265020">
    <property type="component" value="Unassembled WGS sequence"/>
</dbReference>
<dbReference type="PANTHER" id="PTHR20855:SF22">
    <property type="entry name" value="MEMBRANE PROGESTIN RECEPTOR BETA"/>
    <property type="match status" value="1"/>
</dbReference>
<dbReference type="AlphaFoldDB" id="A0A3Q2GP96"/>
<feature type="binding site" evidence="6">
    <location>
        <position position="128"/>
    </location>
    <ligand>
        <name>Zn(2+)</name>
        <dbReference type="ChEBI" id="CHEBI:29105"/>
    </ligand>
</feature>
<keyword evidence="6" id="KW-0479">Metal-binding</keyword>
<feature type="transmembrane region" description="Helical" evidence="7">
    <location>
        <begin position="139"/>
        <end position="162"/>
    </location>
</feature>
<evidence type="ECO:0000256" key="1">
    <source>
        <dbReference type="ARBA" id="ARBA00004141"/>
    </source>
</evidence>
<dbReference type="GO" id="GO:0005496">
    <property type="term" value="F:steroid binding"/>
    <property type="evidence" value="ECO:0007669"/>
    <property type="project" value="TreeGrafter"/>
</dbReference>
<dbReference type="PANTHER" id="PTHR20855">
    <property type="entry name" value="ADIPOR/PROGESTIN RECEPTOR-RELATED"/>
    <property type="match status" value="1"/>
</dbReference>
<sequence length="340" mass="38504">KPADCIDSLTLQQSLTLISIMTRLSFATPSVCSSLLPSLPPTVRDLDVPPLFRRRFVLGGYRPVGQPWRLYLQSLFQMHNDALTVWSPLLAAVVIALRFMMFTGLSVDVSSLPLVFYMFFTLTYLTAHLLKLHSERAHYLLFLLNNVGGAMYLYCCTSALYLYSTDYTWTQSMLGKIFLPAAAFLCWTSCCVSCHVEVRSFWTSRFHRRLYSLTMITATGPVAHRLTSNSWAGSPAASLHLLQMVLSLFAAFFFSCSSPECLSPGSFDLLGHSQQLFHVLLSLCVMVQQEALFCDFLWRRPALSRLFGEEHLLLVCNSFCWLTFCCGVTAWIVLKLKRLF</sequence>
<protein>
    <recommendedName>
        <fullName evidence="10">Progestin and adipoQ receptor family member VIII</fullName>
    </recommendedName>
</protein>
<dbReference type="STRING" id="28743.ENSCVAP00000030860"/>
<keyword evidence="6" id="KW-0862">Zinc</keyword>
<evidence type="ECO:0000256" key="2">
    <source>
        <dbReference type="ARBA" id="ARBA00007018"/>
    </source>
</evidence>
<proteinExistence type="inferred from homology"/>
<accession>A0A3Q2GP96</accession>